<dbReference type="PANTHER" id="PTHR22642">
    <property type="entry name" value="IMIDAZOLONEPROPIONASE"/>
    <property type="match status" value="1"/>
</dbReference>
<dbReference type="Gene3D" id="2.30.40.10">
    <property type="entry name" value="Urease, subunit C, domain 1"/>
    <property type="match status" value="1"/>
</dbReference>
<keyword evidence="1" id="KW-0732">Signal</keyword>
<accession>A0A6J4LKZ5</accession>
<dbReference type="PANTHER" id="PTHR22642:SF2">
    <property type="entry name" value="PROTEIN LONG AFTER FAR-RED 3"/>
    <property type="match status" value="1"/>
</dbReference>
<dbReference type="SUPFAM" id="SSF51556">
    <property type="entry name" value="Metallo-dependent hydrolases"/>
    <property type="match status" value="1"/>
</dbReference>
<gene>
    <name evidence="3" type="ORF">AVDCRST_MAG68-2548</name>
</gene>
<feature type="chain" id="PRO_5026688068" evidence="1">
    <location>
        <begin position="20"/>
        <end position="546"/>
    </location>
</feature>
<reference evidence="3" key="1">
    <citation type="submission" date="2020-02" db="EMBL/GenBank/DDBJ databases">
        <authorList>
            <person name="Meier V. D."/>
        </authorList>
    </citation>
    <scope>NUCLEOTIDE SEQUENCE</scope>
    <source>
        <strain evidence="3">AVDCRST_MAG68</strain>
    </source>
</reference>
<dbReference type="Gene3D" id="3.20.20.140">
    <property type="entry name" value="Metal-dependent hydrolases"/>
    <property type="match status" value="1"/>
</dbReference>
<evidence type="ECO:0000259" key="2">
    <source>
        <dbReference type="Pfam" id="PF07969"/>
    </source>
</evidence>
<feature type="signal peptide" evidence="1">
    <location>
        <begin position="1"/>
        <end position="19"/>
    </location>
</feature>
<sequence>MRILTAVLLLAASAASAQAPDLVVLHGAVWTGVPGAPDAQALAVRGGRIVAVGRDAEVRRLAGPRTRVVDARGRMVVPGFVDSHVHFVTGGFSLASVQLRDARTREEFIRRIRDFARTVPAGTWITEGNWDHSLWGGELPRREWVDSVTPGHPVWISRLDGHMALANSAALRAAGVTRETPDVEGGEVVRGPDGELTGVLKDNAMGRVERAVPPPSAIMQDRALDAAMRYVAEQGVTGVHHVGGWDDLAVFRRAHAAGRLRTRIYAAVPLDTWERLRDTVAARGRGDAWLRIGGLKGYVDGSLGSHTAAFHKPFTDAPADSGLIVTPPAELERWIRGADAAGLQVMVHAIGDRANSLILDLFQAAARANGPRDRRFRVEHAQHIAPADLARFGRLGVIPSMQPYHAIDDGRWADRVIGPERSRTTYAFRSLLDGGARLAFGSDWFVAPPTPLEGIYAAVTRRTLDDRNPGGWVPAQRITVEEALRAYTAGSAYAGFDERERGTLQPGRAADFTIIDRDLRRIAPETIRDARVLMTVVDGGAVYERP</sequence>
<feature type="domain" description="Amidohydrolase 3" evidence="2">
    <location>
        <begin position="67"/>
        <end position="543"/>
    </location>
</feature>
<organism evidence="3">
    <name type="scientific">uncultured Gemmatimonadota bacterium</name>
    <dbReference type="NCBI Taxonomy" id="203437"/>
    <lineage>
        <taxon>Bacteria</taxon>
        <taxon>Pseudomonadati</taxon>
        <taxon>Gemmatimonadota</taxon>
        <taxon>environmental samples</taxon>
    </lineage>
</organism>
<dbReference type="Pfam" id="PF07969">
    <property type="entry name" value="Amidohydro_3"/>
    <property type="match status" value="1"/>
</dbReference>
<dbReference type="InterPro" id="IPR033932">
    <property type="entry name" value="YtcJ-like"/>
</dbReference>
<dbReference type="CDD" id="cd01300">
    <property type="entry name" value="YtcJ_like"/>
    <property type="match status" value="1"/>
</dbReference>
<dbReference type="EMBL" id="CADCTW010000123">
    <property type="protein sequence ID" value="CAA9331844.1"/>
    <property type="molecule type" value="Genomic_DNA"/>
</dbReference>
<dbReference type="AlphaFoldDB" id="A0A6J4LKZ5"/>
<dbReference type="SUPFAM" id="SSF51338">
    <property type="entry name" value="Composite domain of metallo-dependent hydrolases"/>
    <property type="match status" value="1"/>
</dbReference>
<evidence type="ECO:0000313" key="3">
    <source>
        <dbReference type="EMBL" id="CAA9331844.1"/>
    </source>
</evidence>
<dbReference type="Gene3D" id="3.10.310.70">
    <property type="match status" value="1"/>
</dbReference>
<dbReference type="GO" id="GO:0016810">
    <property type="term" value="F:hydrolase activity, acting on carbon-nitrogen (but not peptide) bonds"/>
    <property type="evidence" value="ECO:0007669"/>
    <property type="project" value="InterPro"/>
</dbReference>
<protein>
    <submittedName>
        <fullName evidence="3">Exoenzymes regulatory protein AepA in lipid-linked oligosaccharide synthesis cluster</fullName>
    </submittedName>
</protein>
<dbReference type="InterPro" id="IPR013108">
    <property type="entry name" value="Amidohydro_3"/>
</dbReference>
<dbReference type="InterPro" id="IPR011059">
    <property type="entry name" value="Metal-dep_hydrolase_composite"/>
</dbReference>
<evidence type="ECO:0000256" key="1">
    <source>
        <dbReference type="SAM" id="SignalP"/>
    </source>
</evidence>
<dbReference type="InterPro" id="IPR032466">
    <property type="entry name" value="Metal_Hydrolase"/>
</dbReference>
<name>A0A6J4LKZ5_9BACT</name>
<proteinExistence type="predicted"/>